<dbReference type="Pfam" id="PF00501">
    <property type="entry name" value="AMP-binding"/>
    <property type="match status" value="1"/>
</dbReference>
<evidence type="ECO:0000256" key="2">
    <source>
        <dbReference type="ARBA" id="ARBA00022598"/>
    </source>
</evidence>
<evidence type="ECO:0000259" key="5">
    <source>
        <dbReference type="Pfam" id="PF13193"/>
    </source>
</evidence>
<feature type="region of interest" description="Disordered" evidence="3">
    <location>
        <begin position="116"/>
        <end position="139"/>
    </location>
</feature>
<proteinExistence type="inferred from homology"/>
<feature type="compositionally biased region" description="Basic and acidic residues" evidence="3">
    <location>
        <begin position="116"/>
        <end position="127"/>
    </location>
</feature>
<dbReference type="SUPFAM" id="SSF56801">
    <property type="entry name" value="Acetyl-CoA synthetase-like"/>
    <property type="match status" value="2"/>
</dbReference>
<feature type="domain" description="AMP-binding enzyme C-terminal" evidence="5">
    <location>
        <begin position="356"/>
        <end position="431"/>
    </location>
</feature>
<dbReference type="EMBL" id="JACGWK010000014">
    <property type="protein sequence ID" value="KAL0317789.1"/>
    <property type="molecule type" value="Genomic_DNA"/>
</dbReference>
<dbReference type="InterPro" id="IPR042099">
    <property type="entry name" value="ANL_N_sf"/>
</dbReference>
<dbReference type="AlphaFoldDB" id="A0AAW2LFD6"/>
<gene>
    <name evidence="6" type="ORF">Sangu_2193200</name>
</gene>
<organism evidence="6">
    <name type="scientific">Sesamum angustifolium</name>
    <dbReference type="NCBI Taxonomy" id="2727405"/>
    <lineage>
        <taxon>Eukaryota</taxon>
        <taxon>Viridiplantae</taxon>
        <taxon>Streptophyta</taxon>
        <taxon>Embryophyta</taxon>
        <taxon>Tracheophyta</taxon>
        <taxon>Spermatophyta</taxon>
        <taxon>Magnoliopsida</taxon>
        <taxon>eudicotyledons</taxon>
        <taxon>Gunneridae</taxon>
        <taxon>Pentapetalae</taxon>
        <taxon>asterids</taxon>
        <taxon>lamiids</taxon>
        <taxon>Lamiales</taxon>
        <taxon>Pedaliaceae</taxon>
        <taxon>Sesamum</taxon>
    </lineage>
</organism>
<dbReference type="GO" id="GO:0031956">
    <property type="term" value="F:medium-chain fatty acid-CoA ligase activity"/>
    <property type="evidence" value="ECO:0007669"/>
    <property type="project" value="TreeGrafter"/>
</dbReference>
<dbReference type="Pfam" id="PF13193">
    <property type="entry name" value="AMP-binding_C"/>
    <property type="match status" value="1"/>
</dbReference>
<comment type="similarity">
    <text evidence="1">Belongs to the ATP-dependent AMP-binding enzyme family.</text>
</comment>
<feature type="domain" description="AMP-dependent synthetase/ligase" evidence="4">
    <location>
        <begin position="209"/>
        <end position="305"/>
    </location>
</feature>
<reference evidence="6" key="1">
    <citation type="submission" date="2020-06" db="EMBL/GenBank/DDBJ databases">
        <authorList>
            <person name="Li T."/>
            <person name="Hu X."/>
            <person name="Zhang T."/>
            <person name="Song X."/>
            <person name="Zhang H."/>
            <person name="Dai N."/>
            <person name="Sheng W."/>
            <person name="Hou X."/>
            <person name="Wei L."/>
        </authorList>
    </citation>
    <scope>NUCLEOTIDE SEQUENCE</scope>
    <source>
        <strain evidence="6">G01</strain>
        <tissue evidence="6">Leaf</tissue>
    </source>
</reference>
<dbReference type="InterPro" id="IPR045851">
    <property type="entry name" value="AMP-bd_C_sf"/>
</dbReference>
<dbReference type="GO" id="GO:0006631">
    <property type="term" value="P:fatty acid metabolic process"/>
    <property type="evidence" value="ECO:0007669"/>
    <property type="project" value="TreeGrafter"/>
</dbReference>
<reference evidence="6" key="2">
    <citation type="journal article" date="2024" name="Plant">
        <title>Genomic evolution and insights into agronomic trait innovations of Sesamum species.</title>
        <authorList>
            <person name="Miao H."/>
            <person name="Wang L."/>
            <person name="Qu L."/>
            <person name="Liu H."/>
            <person name="Sun Y."/>
            <person name="Le M."/>
            <person name="Wang Q."/>
            <person name="Wei S."/>
            <person name="Zheng Y."/>
            <person name="Lin W."/>
            <person name="Duan Y."/>
            <person name="Cao H."/>
            <person name="Xiong S."/>
            <person name="Wang X."/>
            <person name="Wei L."/>
            <person name="Li C."/>
            <person name="Ma Q."/>
            <person name="Ju M."/>
            <person name="Zhao R."/>
            <person name="Li G."/>
            <person name="Mu C."/>
            <person name="Tian Q."/>
            <person name="Mei H."/>
            <person name="Zhang T."/>
            <person name="Gao T."/>
            <person name="Zhang H."/>
        </authorList>
    </citation>
    <scope>NUCLEOTIDE SEQUENCE</scope>
    <source>
        <strain evidence="6">G01</strain>
    </source>
</reference>
<dbReference type="Gene3D" id="3.40.50.12780">
    <property type="entry name" value="N-terminal domain of ligase-like"/>
    <property type="match status" value="1"/>
</dbReference>
<keyword evidence="2 6" id="KW-0436">Ligase</keyword>
<dbReference type="PANTHER" id="PTHR43201:SF5">
    <property type="entry name" value="MEDIUM-CHAIN ACYL-COA LIGASE ACSF2, MITOCHONDRIAL"/>
    <property type="match status" value="1"/>
</dbReference>
<evidence type="ECO:0000256" key="3">
    <source>
        <dbReference type="SAM" id="MobiDB-lite"/>
    </source>
</evidence>
<sequence>MATSTLTGLLNHVAGIFPSRSALSVSGKFDLTHARLNQLVEHAAAQLLAAGVKPGDVVALTFPNTVENRNFCSLQKKATSRLKPAMKLNIPHLSATLPTADSDIILSPTQSKFDTDSLAKLNNDPRRGTLPPHTSTTSDQKAFYCDCSAIVSRARLVSRFIELTWGRSRRGSSCRREILSFDFLVSFDGIGNPLDGPNPASSARSPEPSYPKLRFIRSCSASLAPAIMARLEEAFGAPVLEAYAMTEATHLMASNPLPVDGPHKPGSVGKPVGQEMAVLDENGVVQGANSNGEVSIRGPNVTKGYKNNPEANKSAFQFGWFHTGDLGFFDSDGYLHLVGRIKELINRGGEKISPIEVDAVLLSHPDIAQAVAFGVPDDKYGEEINCAVIPREGSNLDEAEVARFCKKNLAAFKVPKKVFITDSLPKTATGKIQRRIVSEHFLAQISTAKVPKFGA</sequence>
<comment type="caution">
    <text evidence="6">The sequence shown here is derived from an EMBL/GenBank/DDBJ whole genome shotgun (WGS) entry which is preliminary data.</text>
</comment>
<dbReference type="Gene3D" id="3.40.50.980">
    <property type="match status" value="1"/>
</dbReference>
<accession>A0AAW2LFD6</accession>
<dbReference type="Gene3D" id="3.30.300.30">
    <property type="match status" value="1"/>
</dbReference>
<protein>
    <submittedName>
        <fullName evidence="6">Oxalate--CoA ligase</fullName>
    </submittedName>
</protein>
<name>A0AAW2LFD6_9LAMI</name>
<dbReference type="FunFam" id="3.30.300.30:FF:000007">
    <property type="entry name" value="4-coumarate--CoA ligase 2"/>
    <property type="match status" value="1"/>
</dbReference>
<dbReference type="InterPro" id="IPR000873">
    <property type="entry name" value="AMP-dep_synth/lig_dom"/>
</dbReference>
<evidence type="ECO:0000313" key="6">
    <source>
        <dbReference type="EMBL" id="KAL0317789.1"/>
    </source>
</evidence>
<evidence type="ECO:0000259" key="4">
    <source>
        <dbReference type="Pfam" id="PF00501"/>
    </source>
</evidence>
<dbReference type="InterPro" id="IPR025110">
    <property type="entry name" value="AMP-bd_C"/>
</dbReference>
<dbReference type="PANTHER" id="PTHR43201">
    <property type="entry name" value="ACYL-COA SYNTHETASE"/>
    <property type="match status" value="1"/>
</dbReference>
<evidence type="ECO:0000256" key="1">
    <source>
        <dbReference type="ARBA" id="ARBA00006432"/>
    </source>
</evidence>